<dbReference type="InterPro" id="IPR001736">
    <property type="entry name" value="PLipase_D/transphosphatidylase"/>
</dbReference>
<evidence type="ECO:0000259" key="3">
    <source>
        <dbReference type="PROSITE" id="PS51192"/>
    </source>
</evidence>
<evidence type="ECO:0000313" key="6">
    <source>
        <dbReference type="Proteomes" id="UP001501842"/>
    </source>
</evidence>
<dbReference type="SUPFAM" id="SSF52540">
    <property type="entry name" value="P-loop containing nucleoside triphosphate hydrolases"/>
    <property type="match status" value="1"/>
</dbReference>
<feature type="domain" description="Helicase ATP-binding" evidence="3">
    <location>
        <begin position="148"/>
        <end position="309"/>
    </location>
</feature>
<dbReference type="InterPro" id="IPR014001">
    <property type="entry name" value="Helicase_ATP-bd"/>
</dbReference>
<organism evidence="5 6">
    <name type="scientific">Actinocorallia aurantiaca</name>
    <dbReference type="NCBI Taxonomy" id="46204"/>
    <lineage>
        <taxon>Bacteria</taxon>
        <taxon>Bacillati</taxon>
        <taxon>Actinomycetota</taxon>
        <taxon>Actinomycetes</taxon>
        <taxon>Streptosporangiales</taxon>
        <taxon>Thermomonosporaceae</taxon>
        <taxon>Actinocorallia</taxon>
    </lineage>
</organism>
<evidence type="ECO:0000259" key="4">
    <source>
        <dbReference type="PROSITE" id="PS51194"/>
    </source>
</evidence>
<dbReference type="SMART" id="SM00490">
    <property type="entry name" value="HELICc"/>
    <property type="match status" value="1"/>
</dbReference>
<keyword evidence="1" id="KW-0378">Hydrolase</keyword>
<name>A0ABN3UNJ5_9ACTN</name>
<dbReference type="Pfam" id="PF13091">
    <property type="entry name" value="PLDc_2"/>
    <property type="match status" value="1"/>
</dbReference>
<dbReference type="PANTHER" id="PTHR45766:SF6">
    <property type="entry name" value="SWI_SNF-RELATED MATRIX-ASSOCIATED ACTIN-DEPENDENT REGULATOR OF CHROMATIN SUBFAMILY A-LIKE PROTEIN 1"/>
    <property type="match status" value="1"/>
</dbReference>
<dbReference type="InterPro" id="IPR025202">
    <property type="entry name" value="PLD-like_dom"/>
</dbReference>
<dbReference type="InterPro" id="IPR027417">
    <property type="entry name" value="P-loop_NTPase"/>
</dbReference>
<dbReference type="Gene3D" id="3.30.870.10">
    <property type="entry name" value="Endonuclease Chain A"/>
    <property type="match status" value="1"/>
</dbReference>
<dbReference type="SMART" id="SM00487">
    <property type="entry name" value="DEXDc"/>
    <property type="match status" value="1"/>
</dbReference>
<dbReference type="PROSITE" id="PS51194">
    <property type="entry name" value="HELICASE_CTER"/>
    <property type="match status" value="1"/>
</dbReference>
<evidence type="ECO:0008006" key="7">
    <source>
        <dbReference type="Google" id="ProtNLM"/>
    </source>
</evidence>
<dbReference type="SUPFAM" id="SSF56024">
    <property type="entry name" value="Phospholipase D/nuclease"/>
    <property type="match status" value="1"/>
</dbReference>
<reference evidence="5 6" key="1">
    <citation type="journal article" date="2019" name="Int. J. Syst. Evol. Microbiol.">
        <title>The Global Catalogue of Microorganisms (GCM) 10K type strain sequencing project: providing services to taxonomists for standard genome sequencing and annotation.</title>
        <authorList>
            <consortium name="The Broad Institute Genomics Platform"/>
            <consortium name="The Broad Institute Genome Sequencing Center for Infectious Disease"/>
            <person name="Wu L."/>
            <person name="Ma J."/>
        </authorList>
    </citation>
    <scope>NUCLEOTIDE SEQUENCE [LARGE SCALE GENOMIC DNA]</scope>
    <source>
        <strain evidence="5 6">JCM 8201</strain>
    </source>
</reference>
<evidence type="ECO:0000259" key="2">
    <source>
        <dbReference type="PROSITE" id="PS50035"/>
    </source>
</evidence>
<evidence type="ECO:0000256" key="1">
    <source>
        <dbReference type="ARBA" id="ARBA00022801"/>
    </source>
</evidence>
<feature type="domain" description="Helicase C-terminal" evidence="4">
    <location>
        <begin position="581"/>
        <end position="757"/>
    </location>
</feature>
<evidence type="ECO:0000313" key="5">
    <source>
        <dbReference type="EMBL" id="GAA2734025.1"/>
    </source>
</evidence>
<dbReference type="EMBL" id="BAAATZ010000027">
    <property type="protein sequence ID" value="GAA2734025.1"/>
    <property type="molecule type" value="Genomic_DNA"/>
</dbReference>
<feature type="domain" description="PLD phosphodiesterase" evidence="2">
    <location>
        <begin position="32"/>
        <end position="62"/>
    </location>
</feature>
<dbReference type="PANTHER" id="PTHR45766">
    <property type="entry name" value="DNA ANNEALING HELICASE AND ENDONUCLEASE ZRANB3 FAMILY MEMBER"/>
    <property type="match status" value="1"/>
</dbReference>
<dbReference type="Gene3D" id="3.40.50.300">
    <property type="entry name" value="P-loop containing nucleotide triphosphate hydrolases"/>
    <property type="match status" value="2"/>
</dbReference>
<protein>
    <recommendedName>
        <fullName evidence="7">Helicase</fullName>
    </recommendedName>
</protein>
<sequence length="950" mass="105130">MNGLPLNGTRLRRLRDLVALLDSGKVQCRRYEQGFLHAKQVIVERGEHVRAVIGSSNLTAAGLSHNQEFNAILGRAEARAALQIASRWWAAAAPYDLGALVRQLFTCQPAELVFLRMLAEAYEHEVNASPSPCMDLSDYQRDGVARVRALLARHGGALIADEVGLGKTYIAGEVARLSLLEGCGSVLVVSPASLCRMWRRRLAEWGLGGVQVISYDRLVSLYRKVTEHGHQWQRYGLLIADEAHTLRNPLTMRMEAVRSLLSAQNQPSPAPGGAGGTSWNGTKVVVMSATPVNNDGGDLFELLALTDRSLEPHWKPGPTFCKTRDGARSPDGRRLARLLANPAMANGQDKAWYYQFAYDRMLRRDRPFLHRAYAIPDEAMPFPNVEHRRIDVPLTPAVQVLFAAVLDAVGQAERLPSNLREALAQVRGPARRPRTLTLAVYRRSDYRWEAGERHDGLLRGLLRALLVKRLESSPAALLSTIEHMQTAVRQTLNDLDQGIVRLPGTADSGRWRKLAGLWDDGEDLEADRLLDDPIGARSCNESAELYDAARLRADLTRDLQILRQLAVWGGAAVLEDPKKQAFQSLLLTALTDPRGPKIVVFASSRATTHELGSWLEDLITHDERFAALRGRIANLGCRPEPRSKATEGMLAGFAPEVACTTVTEATLPRALNLYDVLICTDKFSEGVNLQQAALCVNYDLTWNPQRLGQRTGRLDRVGSPHEHITCWTLLPDKIIDAVLHVMDTLVRKAQIAADTVGVPTPLFPDSPWQSYTSLLQTWDIPAHTDEAPVDLFTRPIRDHEWATAWLGNALRSPAAATAIRELPHGSGGVRRLPGIDPGVVFCFAVHAPGGHRTTAFAHIYTGERRAGHISLDTHRCLHHARLDPTSWLHATRPSSSRRLHKHEADLVASLLDSARATVAQQHGIPECVATERIQLICWMLLTDQRPGERK</sequence>
<accession>A0ABN3UNJ5</accession>
<dbReference type="InterPro" id="IPR001650">
    <property type="entry name" value="Helicase_C-like"/>
</dbReference>
<dbReference type="PROSITE" id="PS50035">
    <property type="entry name" value="PLD"/>
    <property type="match status" value="1"/>
</dbReference>
<dbReference type="Pfam" id="PF00271">
    <property type="entry name" value="Helicase_C"/>
    <property type="match status" value="1"/>
</dbReference>
<keyword evidence="6" id="KW-1185">Reference proteome</keyword>
<gene>
    <name evidence="5" type="ORF">GCM10010439_55480</name>
</gene>
<comment type="caution">
    <text evidence="5">The sequence shown here is derived from an EMBL/GenBank/DDBJ whole genome shotgun (WGS) entry which is preliminary data.</text>
</comment>
<dbReference type="Proteomes" id="UP001501842">
    <property type="component" value="Unassembled WGS sequence"/>
</dbReference>
<proteinExistence type="predicted"/>
<dbReference type="PROSITE" id="PS51192">
    <property type="entry name" value="HELICASE_ATP_BIND_1"/>
    <property type="match status" value="1"/>
</dbReference>